<dbReference type="RefSeq" id="WP_114069982.1">
    <property type="nucleotide sequence ID" value="NZ_CP030850.1"/>
</dbReference>
<evidence type="ECO:0000313" key="4">
    <source>
        <dbReference type="Proteomes" id="UP000251993"/>
    </source>
</evidence>
<dbReference type="SUPFAM" id="SSF109854">
    <property type="entry name" value="DinB/YfiT-like putative metalloenzymes"/>
    <property type="match status" value="1"/>
</dbReference>
<dbReference type="InterPro" id="IPR024775">
    <property type="entry name" value="DinB-like"/>
</dbReference>
<name>A0A344TRF0_9BACT</name>
<dbReference type="AlphaFoldDB" id="A0A344TRF0"/>
<feature type="signal peptide" evidence="1">
    <location>
        <begin position="1"/>
        <end position="19"/>
    </location>
</feature>
<dbReference type="OrthoDB" id="9807923at2"/>
<feature type="domain" description="DinB-like" evidence="2">
    <location>
        <begin position="39"/>
        <end position="114"/>
    </location>
</feature>
<accession>A0A344TRF0</accession>
<reference evidence="3 4" key="1">
    <citation type="submission" date="2018-07" db="EMBL/GenBank/DDBJ databases">
        <title>Genome sequencing of Runella.</title>
        <authorList>
            <person name="Baek M.-G."/>
            <person name="Yi H."/>
        </authorList>
    </citation>
    <scope>NUCLEOTIDE SEQUENCE [LARGE SCALE GENOMIC DNA]</scope>
    <source>
        <strain evidence="3 4">HYN0085</strain>
    </source>
</reference>
<dbReference type="Proteomes" id="UP000251993">
    <property type="component" value="Chromosome"/>
</dbReference>
<dbReference type="InterPro" id="IPR034660">
    <property type="entry name" value="DinB/YfiT-like"/>
</dbReference>
<gene>
    <name evidence="3" type="ORF">DR864_27510</name>
</gene>
<dbReference type="Gene3D" id="1.20.120.450">
    <property type="entry name" value="dinb family like domain"/>
    <property type="match status" value="1"/>
</dbReference>
<dbReference type="KEGG" id="run:DR864_27510"/>
<evidence type="ECO:0000259" key="2">
    <source>
        <dbReference type="Pfam" id="PF12867"/>
    </source>
</evidence>
<evidence type="ECO:0000256" key="1">
    <source>
        <dbReference type="SAM" id="SignalP"/>
    </source>
</evidence>
<sequence>MKKLFLILILFSEICPIWAQVTAPQKSWTEADRRALVNQYKRTKAEINQETSTLTSAQWNFKEGPDKWTIGQVLEHLNMWSLLTQFDGRSATYFGERPDLAAACKSDSVNTSFIYETNPHTSPDFTIPTGLIKDENNLKIFNGKYDEIIGAIEKSKLNYRMIVREGKDGNHRDLAQIYIIHYGHVDRHLRQIRRIKTHPNYPK</sequence>
<keyword evidence="1" id="KW-0732">Signal</keyword>
<organism evidence="3 4">
    <name type="scientific">Runella rosea</name>
    <dbReference type="NCBI Taxonomy" id="2259595"/>
    <lineage>
        <taxon>Bacteria</taxon>
        <taxon>Pseudomonadati</taxon>
        <taxon>Bacteroidota</taxon>
        <taxon>Cytophagia</taxon>
        <taxon>Cytophagales</taxon>
        <taxon>Spirosomataceae</taxon>
        <taxon>Runella</taxon>
    </lineage>
</organism>
<keyword evidence="4" id="KW-1185">Reference proteome</keyword>
<protein>
    <submittedName>
        <fullName evidence="3">DinB family protein</fullName>
    </submittedName>
</protein>
<feature type="chain" id="PRO_5016617413" evidence="1">
    <location>
        <begin position="20"/>
        <end position="203"/>
    </location>
</feature>
<evidence type="ECO:0000313" key="3">
    <source>
        <dbReference type="EMBL" id="AXE21221.1"/>
    </source>
</evidence>
<proteinExistence type="predicted"/>
<dbReference type="Pfam" id="PF12867">
    <property type="entry name" value="DinB_2"/>
    <property type="match status" value="1"/>
</dbReference>
<dbReference type="EMBL" id="CP030850">
    <property type="protein sequence ID" value="AXE21221.1"/>
    <property type="molecule type" value="Genomic_DNA"/>
</dbReference>